<proteinExistence type="predicted"/>
<protein>
    <submittedName>
        <fullName evidence="2">Uncharacterized protein</fullName>
    </submittedName>
</protein>
<dbReference type="EMBL" id="BAABME010013294">
    <property type="protein sequence ID" value="GAA0186003.1"/>
    <property type="molecule type" value="Genomic_DNA"/>
</dbReference>
<reference evidence="2 3" key="1">
    <citation type="submission" date="2024-01" db="EMBL/GenBank/DDBJ databases">
        <title>The complete chloroplast genome sequence of Lithospermum erythrorhizon: insights into the phylogenetic relationship among Boraginaceae species and the maternal lineages of purple gromwells.</title>
        <authorList>
            <person name="Okada T."/>
            <person name="Watanabe K."/>
        </authorList>
    </citation>
    <scope>NUCLEOTIDE SEQUENCE [LARGE SCALE GENOMIC DNA]</scope>
</reference>
<gene>
    <name evidence="2" type="ORF">LIER_33291</name>
</gene>
<dbReference type="AlphaFoldDB" id="A0AAV3RWD0"/>
<comment type="caution">
    <text evidence="2">The sequence shown here is derived from an EMBL/GenBank/DDBJ whole genome shotgun (WGS) entry which is preliminary data.</text>
</comment>
<name>A0AAV3RWD0_LITER</name>
<accession>A0AAV3RWD0</accession>
<evidence type="ECO:0000256" key="1">
    <source>
        <dbReference type="SAM" id="MobiDB-lite"/>
    </source>
</evidence>
<evidence type="ECO:0000313" key="3">
    <source>
        <dbReference type="Proteomes" id="UP001454036"/>
    </source>
</evidence>
<keyword evidence="3" id="KW-1185">Reference proteome</keyword>
<sequence>MLRCGRTWVGGVVRDWEIQRWAAADFGYLGKMAFDGAGVWLKFKKLGGRNGGSWDGGGRAHTDSDGGLEGG</sequence>
<evidence type="ECO:0000313" key="2">
    <source>
        <dbReference type="EMBL" id="GAA0186003.1"/>
    </source>
</evidence>
<dbReference type="Proteomes" id="UP001454036">
    <property type="component" value="Unassembled WGS sequence"/>
</dbReference>
<feature type="region of interest" description="Disordered" evidence="1">
    <location>
        <begin position="49"/>
        <end position="71"/>
    </location>
</feature>
<organism evidence="2 3">
    <name type="scientific">Lithospermum erythrorhizon</name>
    <name type="common">Purple gromwell</name>
    <name type="synonym">Lithospermum officinale var. erythrorhizon</name>
    <dbReference type="NCBI Taxonomy" id="34254"/>
    <lineage>
        <taxon>Eukaryota</taxon>
        <taxon>Viridiplantae</taxon>
        <taxon>Streptophyta</taxon>
        <taxon>Embryophyta</taxon>
        <taxon>Tracheophyta</taxon>
        <taxon>Spermatophyta</taxon>
        <taxon>Magnoliopsida</taxon>
        <taxon>eudicotyledons</taxon>
        <taxon>Gunneridae</taxon>
        <taxon>Pentapetalae</taxon>
        <taxon>asterids</taxon>
        <taxon>lamiids</taxon>
        <taxon>Boraginales</taxon>
        <taxon>Boraginaceae</taxon>
        <taxon>Boraginoideae</taxon>
        <taxon>Lithospermeae</taxon>
        <taxon>Lithospermum</taxon>
    </lineage>
</organism>